<feature type="region of interest" description="Disordered" evidence="1">
    <location>
        <begin position="108"/>
        <end position="145"/>
    </location>
</feature>
<dbReference type="InterPro" id="IPR036457">
    <property type="entry name" value="PPM-type-like_dom_sf"/>
</dbReference>
<dbReference type="InterPro" id="IPR053287">
    <property type="entry name" value="PP2C-like_domain"/>
</dbReference>
<gene>
    <name evidence="2" type="ORF">SSP0437_LOCUS10937</name>
</gene>
<sequence length="717" mass="74771">MSSKKAGFSRGSRVIERDEVEVQSDRVNFDYGAFVITSEASGAVLAGIQNGIGAGLSDADRAPRGTSPPTAATELGTSADGSFSSESLRDSPVRKKFSNFVAGRASRKSSRVREEEAKSGRDTDETDGRWRDLSLSGGFGPDLHPPDLSLGLSDLGSVDESDDLLESLSYMRSPRVFMELVTSPMRTRSLSSGSTSGATNITAPSPAVSVSPRSQSPGSSSFRLGRGVFASTRKHQSDSDLLGQASPPSRSGCARARSGSGNVYQSLAFRSASGAQTREGRVIVRAAFLAPARLMDSTLRGRCLSMPETEPLYARDGGVLRMLSGPHPYGTSTMRLGDNDAVAARSISTYPKVGRGEQRNGDPVADATAAQISAGRLVLAVADGCGWGMAAALAARVAVASFVRNVVDIEDRVAAESGTLLVDDLTHIILDAFFCAHAEVCIPGPVSGGVCGTTTLGGGVLTTLDSGEFIFVHASVGDVRMFRATRVDDDDAGWEVESLTGGTTATKLVGREGRVDDCGGRIGPYTDGKADLRNLTVGATICQPGDLLFAMSDGVDDNLDPQRLGLRVGETAKRVGLLDEVPTAMYDGSQGGVSLEAEWNSLDPSVAGKLKDHYRSDLLASCLAKGSSPPQVVSTLLQHAAAVTTASRTFMETSGAALPDDYVRFPGKMDHATVVVTRVPDSPVGLTSGVVASGDDANCDPSVDALGANDSPLSWKS</sequence>
<proteinExistence type="predicted"/>
<name>A0A7S1VQY1_9EUKA</name>
<feature type="region of interest" description="Disordered" evidence="1">
    <location>
        <begin position="186"/>
        <end position="258"/>
    </location>
</feature>
<dbReference type="EMBL" id="HBGL01014017">
    <property type="protein sequence ID" value="CAD9306593.1"/>
    <property type="molecule type" value="Transcribed_RNA"/>
</dbReference>
<dbReference type="SUPFAM" id="SSF81606">
    <property type="entry name" value="PP2C-like"/>
    <property type="match status" value="1"/>
</dbReference>
<feature type="compositionally biased region" description="Basic and acidic residues" evidence="1">
    <location>
        <begin position="111"/>
        <end position="132"/>
    </location>
</feature>
<feature type="compositionally biased region" description="Low complexity" evidence="1">
    <location>
        <begin position="245"/>
        <end position="258"/>
    </location>
</feature>
<dbReference type="PANTHER" id="PTHR21586">
    <property type="entry name" value="TIPA"/>
    <property type="match status" value="1"/>
</dbReference>
<dbReference type="Gene3D" id="3.60.40.10">
    <property type="entry name" value="PPM-type phosphatase domain"/>
    <property type="match status" value="1"/>
</dbReference>
<dbReference type="AlphaFoldDB" id="A0A7S1VQY1"/>
<organism evidence="2">
    <name type="scientific">Sexangularia sp. CB-2014</name>
    <dbReference type="NCBI Taxonomy" id="1486929"/>
    <lineage>
        <taxon>Eukaryota</taxon>
        <taxon>Amoebozoa</taxon>
        <taxon>Tubulinea</taxon>
        <taxon>Elardia</taxon>
        <taxon>Arcellinida</taxon>
        <taxon>Arcellinida incertae sedis</taxon>
        <taxon>Sexangularia</taxon>
    </lineage>
</organism>
<evidence type="ECO:0000313" key="2">
    <source>
        <dbReference type="EMBL" id="CAD9306593.1"/>
    </source>
</evidence>
<feature type="region of interest" description="Disordered" evidence="1">
    <location>
        <begin position="57"/>
        <end position="90"/>
    </location>
</feature>
<evidence type="ECO:0000256" key="1">
    <source>
        <dbReference type="SAM" id="MobiDB-lite"/>
    </source>
</evidence>
<reference evidence="2" key="1">
    <citation type="submission" date="2021-01" db="EMBL/GenBank/DDBJ databases">
        <authorList>
            <person name="Corre E."/>
            <person name="Pelletier E."/>
            <person name="Niang G."/>
            <person name="Scheremetjew M."/>
            <person name="Finn R."/>
            <person name="Kale V."/>
            <person name="Holt S."/>
            <person name="Cochrane G."/>
            <person name="Meng A."/>
            <person name="Brown T."/>
            <person name="Cohen L."/>
        </authorList>
    </citation>
    <scope>NUCLEOTIDE SEQUENCE</scope>
    <source>
        <strain evidence="2">ATCC 50979</strain>
    </source>
</reference>
<accession>A0A7S1VQY1</accession>
<evidence type="ECO:0008006" key="3">
    <source>
        <dbReference type="Google" id="ProtNLM"/>
    </source>
</evidence>
<protein>
    <recommendedName>
        <fullName evidence="3">PPM-type phosphatase domain-containing protein</fullName>
    </recommendedName>
</protein>
<feature type="compositionally biased region" description="Polar residues" evidence="1">
    <location>
        <begin position="67"/>
        <end position="86"/>
    </location>
</feature>
<feature type="compositionally biased region" description="Low complexity" evidence="1">
    <location>
        <begin position="186"/>
        <end position="221"/>
    </location>
</feature>
<dbReference type="PANTHER" id="PTHR21586:SF4">
    <property type="entry name" value="PROTEIN PHOSPHATASE 2C-RELATED PROTEIN"/>
    <property type="match status" value="1"/>
</dbReference>